<gene>
    <name evidence="2" type="ORF">rosag_06340</name>
</gene>
<dbReference type="EMBL" id="BRXS01000001">
    <property type="protein sequence ID" value="GLC24121.1"/>
    <property type="molecule type" value="Genomic_DNA"/>
</dbReference>
<dbReference type="Proteomes" id="UP001161325">
    <property type="component" value="Unassembled WGS sequence"/>
</dbReference>
<evidence type="ECO:0000313" key="2">
    <source>
        <dbReference type="EMBL" id="GLC24121.1"/>
    </source>
</evidence>
<dbReference type="AlphaFoldDB" id="A0AA37Q6X0"/>
<keyword evidence="3" id="KW-1185">Reference proteome</keyword>
<name>A0AA37Q6X0_9BACT</name>
<accession>A0AA37Q6X0</accession>
<evidence type="ECO:0000313" key="3">
    <source>
        <dbReference type="Proteomes" id="UP001161325"/>
    </source>
</evidence>
<organism evidence="2 3">
    <name type="scientific">Roseisolibacter agri</name>
    <dbReference type="NCBI Taxonomy" id="2014610"/>
    <lineage>
        <taxon>Bacteria</taxon>
        <taxon>Pseudomonadati</taxon>
        <taxon>Gemmatimonadota</taxon>
        <taxon>Gemmatimonadia</taxon>
        <taxon>Gemmatimonadales</taxon>
        <taxon>Gemmatimonadaceae</taxon>
        <taxon>Roseisolibacter</taxon>
    </lineage>
</organism>
<feature type="region of interest" description="Disordered" evidence="1">
    <location>
        <begin position="1"/>
        <end position="60"/>
    </location>
</feature>
<comment type="caution">
    <text evidence="2">The sequence shown here is derived from an EMBL/GenBank/DDBJ whole genome shotgun (WGS) entry which is preliminary data.</text>
</comment>
<evidence type="ECO:0000256" key="1">
    <source>
        <dbReference type="SAM" id="MobiDB-lite"/>
    </source>
</evidence>
<sequence>MASAAGFAGSIGPRRASPDPDPEHVTAPVTPPTDPFDALDEAPATLAASSPPAAVRPPPPSPVTVPMGWLLDKAPYAIRARALLELGNVTGKAAEDAQRIAIAHRPAVRLALGQGRDGTWGGRMLTLPRSDDPEFTDVGTVPAVRRLAEYGWPTDSPPLWLARRPLFRLLAQDDDPRFLYELRTELPDPSLAQHGRLRLREAAAATLAQLGFETDPRLRGAATRLLDRMGAFLKAEAPAAGVLPESALPPSMDALLMLAHMPVFRNEHAEDMSRLTAFLMQPAPSGVVKQRVGKTTLPQPRLIMGDPLVDVGDPDGKSMPRVLAWLELFARLGILRRHQPWCVLLDRLLELRDHEGRWTRPVGTPAPDPLTWPTAPLGSPAERGEWSADATFRLALIARLSGRPLELV</sequence>
<protein>
    <submittedName>
        <fullName evidence="2">Uncharacterized protein</fullName>
    </submittedName>
</protein>
<reference evidence="2" key="1">
    <citation type="submission" date="2022-08" db="EMBL/GenBank/DDBJ databases">
        <title>Draft genome sequencing of Roseisolibacter agri AW1220.</title>
        <authorList>
            <person name="Tobiishi Y."/>
            <person name="Tonouchi A."/>
        </authorList>
    </citation>
    <scope>NUCLEOTIDE SEQUENCE</scope>
    <source>
        <strain evidence="2">AW1220</strain>
    </source>
</reference>
<proteinExistence type="predicted"/>
<feature type="compositionally biased region" description="Low complexity" evidence="1">
    <location>
        <begin position="42"/>
        <end position="53"/>
    </location>
</feature>